<evidence type="ECO:0000259" key="2">
    <source>
        <dbReference type="Pfam" id="PF13191"/>
    </source>
</evidence>
<proteinExistence type="predicted"/>
<organism evidence="3 4">
    <name type="scientific">Streptomyces axinellae</name>
    <dbReference type="NCBI Taxonomy" id="552788"/>
    <lineage>
        <taxon>Bacteria</taxon>
        <taxon>Bacillati</taxon>
        <taxon>Actinomycetota</taxon>
        <taxon>Actinomycetes</taxon>
        <taxon>Kitasatosporales</taxon>
        <taxon>Streptomycetaceae</taxon>
        <taxon>Streptomyces</taxon>
    </lineage>
</organism>
<feature type="domain" description="Orc1-like AAA ATPase" evidence="2">
    <location>
        <begin position="118"/>
        <end position="243"/>
    </location>
</feature>
<dbReference type="Gene3D" id="3.40.50.300">
    <property type="entry name" value="P-loop containing nucleotide triphosphate hydrolases"/>
    <property type="match status" value="1"/>
</dbReference>
<dbReference type="PANTHER" id="PTHR47691">
    <property type="entry name" value="REGULATOR-RELATED"/>
    <property type="match status" value="1"/>
</dbReference>
<dbReference type="InterPro" id="IPR027417">
    <property type="entry name" value="P-loop_NTPase"/>
</dbReference>
<dbReference type="EMBL" id="BAAARJ010000003">
    <property type="protein sequence ID" value="GAA2600652.1"/>
    <property type="molecule type" value="Genomic_DNA"/>
</dbReference>
<comment type="caution">
    <text evidence="3">The sequence shown here is derived from an EMBL/GenBank/DDBJ whole genome shotgun (WGS) entry which is preliminary data.</text>
</comment>
<dbReference type="InterPro" id="IPR041664">
    <property type="entry name" value="AAA_16"/>
</dbReference>
<dbReference type="PRINTS" id="PR00364">
    <property type="entry name" value="DISEASERSIST"/>
</dbReference>
<evidence type="ECO:0000256" key="1">
    <source>
        <dbReference type="SAM" id="MobiDB-lite"/>
    </source>
</evidence>
<dbReference type="SUPFAM" id="SSF48452">
    <property type="entry name" value="TPR-like"/>
    <property type="match status" value="1"/>
</dbReference>
<reference evidence="3 4" key="1">
    <citation type="journal article" date="2019" name="Int. J. Syst. Evol. Microbiol.">
        <title>The Global Catalogue of Microorganisms (GCM) 10K type strain sequencing project: providing services to taxonomists for standard genome sequencing and annotation.</title>
        <authorList>
            <consortium name="The Broad Institute Genomics Platform"/>
            <consortium name="The Broad Institute Genome Sequencing Center for Infectious Disease"/>
            <person name="Wu L."/>
            <person name="Ma J."/>
        </authorList>
    </citation>
    <scope>NUCLEOTIDE SEQUENCE [LARGE SCALE GENOMIC DNA]</scope>
    <source>
        <strain evidence="3 4">JCM 16373</strain>
    </source>
</reference>
<protein>
    <submittedName>
        <fullName evidence="3">Tetratricopeptide repeat protein</fullName>
    </submittedName>
</protein>
<feature type="compositionally biased region" description="Basic and acidic residues" evidence="1">
    <location>
        <begin position="775"/>
        <end position="784"/>
    </location>
</feature>
<dbReference type="PANTHER" id="PTHR47691:SF3">
    <property type="entry name" value="HTH-TYPE TRANSCRIPTIONAL REGULATOR RV0890C-RELATED"/>
    <property type="match status" value="1"/>
</dbReference>
<feature type="region of interest" description="Disordered" evidence="1">
    <location>
        <begin position="760"/>
        <end position="798"/>
    </location>
</feature>
<gene>
    <name evidence="3" type="ORF">GCM10009863_12460</name>
</gene>
<feature type="compositionally biased region" description="Basic and acidic residues" evidence="1">
    <location>
        <begin position="29"/>
        <end position="47"/>
    </location>
</feature>
<keyword evidence="4" id="KW-1185">Reference proteome</keyword>
<dbReference type="Gene3D" id="1.25.40.10">
    <property type="entry name" value="Tetratricopeptide repeat domain"/>
    <property type="match status" value="1"/>
</dbReference>
<name>A0ABN3PSS4_9ACTN</name>
<evidence type="ECO:0000313" key="4">
    <source>
        <dbReference type="Proteomes" id="UP001501447"/>
    </source>
</evidence>
<dbReference type="Pfam" id="PF13191">
    <property type="entry name" value="AAA_16"/>
    <property type="match status" value="1"/>
</dbReference>
<evidence type="ECO:0000313" key="3">
    <source>
        <dbReference type="EMBL" id="GAA2600652.1"/>
    </source>
</evidence>
<dbReference type="Proteomes" id="UP001501447">
    <property type="component" value="Unassembled WGS sequence"/>
</dbReference>
<dbReference type="InterPro" id="IPR011990">
    <property type="entry name" value="TPR-like_helical_dom_sf"/>
</dbReference>
<sequence>MVSYVPGMYGDVGRERYMGADSDGSHLAGGEEPHRTEGAARPPEDVAHPAGGHAPHTGAEEAPRADGAAPARNIIDGQVTLSGMTVQAGAVHGGIHAHLPPAPRPIPRQLPPVSRHFTDRESDIRALNELHARRGASAPPLIVVTGPAGVGKTTLVTRWLSGLTEEYPDGHFYADLRGHAAHGAASPGEVLGQFLRAVGAPPAAGLAEQMALWRSATAQLRIAVLLDNAFTAAQVRPLLPSGADSLVAVTCRRRLTGLRTDGADVHELGSLPPVAATELLRRGLGSERIERDSAAAARVVALCAGLPLALCLVSARLAARPEQPVGTMAEALSSEQERLTVLNVEGERAVRGVLDESYAGLSEPVAQLYRALGMLPVLAFDTRLAAAVCQVPPAEAETRLEALAEANLLEDHGAAGYRFHDLVRLHAAERARAAADDDTREATVRRAFDVRLAAVAEAERLLVPARRPLAREHAAPPGLVARFESPPAALTWLDAQRLDLMRLLREAAARKWHHAVWQLADSMWPLFLRLRHYDDWIEAHRLGLTAARQACDATAERQMLTSGAAGLSSLGRLPEAIEWYRMALASARAEGAERPYGQALLGIGACMYESGRGSEGVPVLREAIEVWERIGYLRGAALARIVLGEIALEAGDPTAAVEHFAHAHRTLGTVDDPHDEARALAFLGFAHGRAGDMGAGTRELARALEEFTRAGSAHWRGRALEMLGLLAETQHDAGAARAWYEQGLAAWSGVSSHDAARLRDRLRRLPGPAGQDESEAPHRPRGPGDADGPARSGGTAES</sequence>
<accession>A0ABN3PSS4</accession>
<feature type="region of interest" description="Disordered" evidence="1">
    <location>
        <begin position="15"/>
        <end position="67"/>
    </location>
</feature>
<dbReference type="SUPFAM" id="SSF52540">
    <property type="entry name" value="P-loop containing nucleoside triphosphate hydrolases"/>
    <property type="match status" value="1"/>
</dbReference>